<accession>A0A1H3LYD0</accession>
<gene>
    <name evidence="3" type="ORF">SAMN05421547_10725</name>
</gene>
<dbReference type="SUPFAM" id="SSF53474">
    <property type="entry name" value="alpha/beta-Hydrolases"/>
    <property type="match status" value="1"/>
</dbReference>
<dbReference type="AlphaFoldDB" id="A0A1H3LYD0"/>
<evidence type="ECO:0000256" key="1">
    <source>
        <dbReference type="SAM" id="MobiDB-lite"/>
    </source>
</evidence>
<dbReference type="EMBL" id="FNPE01000007">
    <property type="protein sequence ID" value="SDY69034.1"/>
    <property type="molecule type" value="Genomic_DNA"/>
</dbReference>
<reference evidence="3 4" key="1">
    <citation type="submission" date="2016-10" db="EMBL/GenBank/DDBJ databases">
        <authorList>
            <person name="de Groot N.N."/>
        </authorList>
    </citation>
    <scope>NUCLEOTIDE SEQUENCE [LARGE SCALE GENOMIC DNA]</scope>
    <source>
        <strain evidence="3 4">LMG 24775</strain>
    </source>
</reference>
<evidence type="ECO:0000313" key="4">
    <source>
        <dbReference type="Proteomes" id="UP000183417"/>
    </source>
</evidence>
<dbReference type="InterPro" id="IPR000073">
    <property type="entry name" value="AB_hydrolase_1"/>
</dbReference>
<dbReference type="Proteomes" id="UP000183417">
    <property type="component" value="Unassembled WGS sequence"/>
</dbReference>
<feature type="domain" description="AB hydrolase-1" evidence="2">
    <location>
        <begin position="32"/>
        <end position="285"/>
    </location>
</feature>
<evidence type="ECO:0000313" key="3">
    <source>
        <dbReference type="EMBL" id="SDY69034.1"/>
    </source>
</evidence>
<dbReference type="RefSeq" id="WP_074921573.1">
    <property type="nucleotide sequence ID" value="NZ_CP141274.1"/>
</dbReference>
<organism evidence="3 4">
    <name type="scientific">Delftia lacustris</name>
    <dbReference type="NCBI Taxonomy" id="558537"/>
    <lineage>
        <taxon>Bacteria</taxon>
        <taxon>Pseudomonadati</taxon>
        <taxon>Pseudomonadota</taxon>
        <taxon>Betaproteobacteria</taxon>
        <taxon>Burkholderiales</taxon>
        <taxon>Comamonadaceae</taxon>
        <taxon>Delftia</taxon>
    </lineage>
</organism>
<evidence type="ECO:0000259" key="2">
    <source>
        <dbReference type="Pfam" id="PF12697"/>
    </source>
</evidence>
<name>A0A1H3LYD0_9BURK</name>
<protein>
    <submittedName>
        <fullName evidence="3">Pimeloyl-ACP methyl ester carboxylesterase</fullName>
    </submittedName>
</protein>
<sequence length="295" mass="32040">MNAARSAQRAESDAAVAGTGTGAGTASAPLPVVFSHANSFPLPTYRLLLSLLAERGIAAQGVERFGHDPRFPVTNNWPHLVEQLADFTRAEVERVGGPVFLVGHSLGGFLSVMTAARHPELARGVLLIDSPLLSGWRANAVGVAKRTQLVGSVSPGKISARRRNAWDSDDEALAYFRAKKVFAQWHPQVLQDYVQGGLADLDGRRTLHFTREVETAIYNTLPHNLASLLHHHPLRCPAAFIGGRASVEMRQVGMDLTRRITRGRVMMLDGSHLFPMERPHATAAAIEAALLNMQT</sequence>
<proteinExistence type="predicted"/>
<feature type="region of interest" description="Disordered" evidence="1">
    <location>
        <begin position="1"/>
        <end position="22"/>
    </location>
</feature>
<dbReference type="GeneID" id="94694092"/>
<dbReference type="InterPro" id="IPR029058">
    <property type="entry name" value="AB_hydrolase_fold"/>
</dbReference>
<dbReference type="Gene3D" id="3.40.50.1820">
    <property type="entry name" value="alpha/beta hydrolase"/>
    <property type="match status" value="1"/>
</dbReference>
<dbReference type="Pfam" id="PF12697">
    <property type="entry name" value="Abhydrolase_6"/>
    <property type="match status" value="1"/>
</dbReference>